<dbReference type="Pfam" id="PF26639">
    <property type="entry name" value="Het-6_barrel"/>
    <property type="match status" value="1"/>
</dbReference>
<evidence type="ECO:0000313" key="3">
    <source>
        <dbReference type="Proteomes" id="UP001187682"/>
    </source>
</evidence>
<proteinExistence type="predicted"/>
<dbReference type="InterPro" id="IPR010730">
    <property type="entry name" value="HET"/>
</dbReference>
<feature type="domain" description="Heterokaryon incompatibility" evidence="1">
    <location>
        <begin position="59"/>
        <end position="234"/>
    </location>
</feature>
<dbReference type="AlphaFoldDB" id="A0AAE8MXI6"/>
<gene>
    <name evidence="2" type="ORF">DNG_04121</name>
</gene>
<sequence length="639" mass="71159">MVGQEESKDVYLGAQLPSASAHIRLLHISPSGQNEGGPHRDAPLVCSFSVTEIASPTPYKALSYTWGDVARPWPCWANFDGIQLPITHSLDLAIRALRHETEMTTLWIDQLCINQADDAERSDQILLMEQVYSKADEVLAWLGPAADDSDAVMNAFLTVGDGAMDLDMSSYYTVERLPILMGMMHVDTPDPADETAVRFRALQDSACRIYRPILRAINSWCRRAYFTRIWVVQEFALGPEMTFLCGTKRVSRQHVLLATQVLKNSGSRFEDFLSIYKDIEALIDEPTGAFFGAWRRRAKFNLGTGKGDELFQLLRSLHVENRMLASDGRDRVYGLLGLAVDTASLGVKPDYVNSTFASVMTETARAIAMTGRVELLSYSQYPKNDPDLPSWVPDWRPTLRPSYYTIYENAQGHLFSTSGSTAPAILPTTDPLVLGLEGFTVDTIEQLGSPWWDEGWNHSRYLAFLTQVSLLCQLSAAKNQPIYASAARREEAVWRVPVADLVQYGGDGRAPAEAKSSYDACLELCELFEEWKLMKAGEWETSGGEKLKQLMEVAGNYRASLSGANSMRPFLTERGYLGLAPTVAAKGDVVVVFKGARIPYVVRPVDKVRHFRFIGEAYCDGIMDGEVVEKGIAEEFYLV</sequence>
<protein>
    <submittedName>
        <fullName evidence="2">Related to HET-6OR heterokaryon incompatibility protein (Het-6OR allele)</fullName>
    </submittedName>
</protein>
<dbReference type="PANTHER" id="PTHR24148">
    <property type="entry name" value="ANKYRIN REPEAT DOMAIN-CONTAINING PROTEIN 39 HOMOLOG-RELATED"/>
    <property type="match status" value="1"/>
</dbReference>
<keyword evidence="3" id="KW-1185">Reference proteome</keyword>
<dbReference type="Proteomes" id="UP001187682">
    <property type="component" value="Unassembled WGS sequence"/>
</dbReference>
<comment type="caution">
    <text evidence="2">The sequence shown here is derived from an EMBL/GenBank/DDBJ whole genome shotgun (WGS) entry which is preliminary data.</text>
</comment>
<name>A0AAE8MXI6_9PEZI</name>
<reference evidence="2" key="1">
    <citation type="submission" date="2018-03" db="EMBL/GenBank/DDBJ databases">
        <authorList>
            <person name="Guldener U."/>
        </authorList>
    </citation>
    <scope>NUCLEOTIDE SEQUENCE</scope>
</reference>
<organism evidence="2 3">
    <name type="scientific">Cephalotrichum gorgonifer</name>
    <dbReference type="NCBI Taxonomy" id="2041049"/>
    <lineage>
        <taxon>Eukaryota</taxon>
        <taxon>Fungi</taxon>
        <taxon>Dikarya</taxon>
        <taxon>Ascomycota</taxon>
        <taxon>Pezizomycotina</taxon>
        <taxon>Sordariomycetes</taxon>
        <taxon>Hypocreomycetidae</taxon>
        <taxon>Microascales</taxon>
        <taxon>Microascaceae</taxon>
        <taxon>Cephalotrichum</taxon>
    </lineage>
</organism>
<dbReference type="EMBL" id="ONZQ02000005">
    <property type="protein sequence ID" value="SPO01448.1"/>
    <property type="molecule type" value="Genomic_DNA"/>
</dbReference>
<dbReference type="PANTHER" id="PTHR24148:SF73">
    <property type="entry name" value="HET DOMAIN PROTEIN (AFU_ORTHOLOGUE AFUA_8G01020)"/>
    <property type="match status" value="1"/>
</dbReference>
<evidence type="ECO:0000259" key="1">
    <source>
        <dbReference type="Pfam" id="PF06985"/>
    </source>
</evidence>
<accession>A0AAE8MXI6</accession>
<dbReference type="Pfam" id="PF06985">
    <property type="entry name" value="HET"/>
    <property type="match status" value="1"/>
</dbReference>
<dbReference type="InterPro" id="IPR052895">
    <property type="entry name" value="HetReg/Transcr_Mod"/>
</dbReference>
<evidence type="ECO:0000313" key="2">
    <source>
        <dbReference type="EMBL" id="SPO01448.1"/>
    </source>
</evidence>